<feature type="region of interest" description="Disordered" evidence="2">
    <location>
        <begin position="89"/>
        <end position="123"/>
    </location>
</feature>
<reference evidence="3" key="3">
    <citation type="submission" date="2006-07" db="EMBL/GenBank/DDBJ databases">
        <authorList>
            <person name="Buell R."/>
        </authorList>
    </citation>
    <scope>NUCLEOTIDE SEQUENCE</scope>
</reference>
<dbReference type="InterPro" id="IPR011333">
    <property type="entry name" value="SKP1/BTB/POZ_sf"/>
</dbReference>
<evidence type="ECO:0000256" key="1">
    <source>
        <dbReference type="ARBA" id="ARBA00004906"/>
    </source>
</evidence>
<dbReference type="EMBL" id="DP000086">
    <property type="protein sequence ID" value="AAP53851.1"/>
    <property type="molecule type" value="Genomic_DNA"/>
</dbReference>
<sequence>MTRWADLDVLRPAVAADVQVVTSDGKSIATHSFVLGTASPVLERMIERARRGWNTECIIPRPRRLLRRRLRDFAFLQLLYASRVTPEDEEVVTAHGPSRHQRRRRGATTRALAPAQVDVMEKD</sequence>
<evidence type="ECO:0008006" key="4">
    <source>
        <dbReference type="Google" id="ProtNLM"/>
    </source>
</evidence>
<evidence type="ECO:0000313" key="3">
    <source>
        <dbReference type="EMBL" id="AAP53851.1"/>
    </source>
</evidence>
<organism evidence="3">
    <name type="scientific">Oryza sativa subsp. japonica</name>
    <name type="common">Rice</name>
    <dbReference type="NCBI Taxonomy" id="39947"/>
    <lineage>
        <taxon>Eukaryota</taxon>
        <taxon>Viridiplantae</taxon>
        <taxon>Streptophyta</taxon>
        <taxon>Embryophyta</taxon>
        <taxon>Tracheophyta</taxon>
        <taxon>Spermatophyta</taxon>
        <taxon>Magnoliopsida</taxon>
        <taxon>Liliopsida</taxon>
        <taxon>Poales</taxon>
        <taxon>Poaceae</taxon>
        <taxon>BOP clade</taxon>
        <taxon>Oryzoideae</taxon>
        <taxon>Oryzeae</taxon>
        <taxon>Oryzinae</taxon>
        <taxon>Oryza</taxon>
        <taxon>Oryza sativa</taxon>
    </lineage>
</organism>
<protein>
    <recommendedName>
        <fullName evidence="4">BTB domain-containing protein</fullName>
    </recommendedName>
</protein>
<accession>Q7XED9</accession>
<name>Q7XED9_ORYSJ</name>
<proteinExistence type="predicted"/>
<feature type="compositionally biased region" description="Basic residues" evidence="2">
    <location>
        <begin position="97"/>
        <end position="107"/>
    </location>
</feature>
<evidence type="ECO:0000256" key="2">
    <source>
        <dbReference type="SAM" id="MobiDB-lite"/>
    </source>
</evidence>
<dbReference type="KEGG" id="osa:107279064"/>
<dbReference type="PANTHER" id="PTHR46287">
    <property type="entry name" value="BTB/POZ AND TAZ DOMAIN-CONTAINING PROTEIN 3-RELATED"/>
    <property type="match status" value="1"/>
</dbReference>
<comment type="pathway">
    <text evidence="1">Protein modification; protein ubiquitination.</text>
</comment>
<gene>
    <name evidence="3" type="ordered locus">LOC_Os10g29060</name>
</gene>
<reference evidence="3" key="1">
    <citation type="journal article" date="2003" name="Science">
        <title>In-depth view of structure, activity, and evolution of rice chromosome 10.</title>
        <authorList>
            <consortium name="Rice Chromosome 10 Sequencing Consortium"/>
        </authorList>
    </citation>
    <scope>NUCLEOTIDE SEQUENCE [LARGE SCALE GENOMIC DNA]</scope>
</reference>
<reference evidence="3" key="2">
    <citation type="submission" date="2003-05" db="EMBL/GenBank/DDBJ databases">
        <authorList>
            <person name="Buell C.R."/>
            <person name="Wing R.A."/>
            <person name="McCombie W.R."/>
            <person name="Messing J."/>
            <person name="Yuan Q."/>
            <person name="Ouyang S."/>
        </authorList>
    </citation>
    <scope>NUCLEOTIDE SEQUENCE</scope>
</reference>
<dbReference type="PANTHER" id="PTHR46287:SF20">
    <property type="entry name" value="OS04G0482300 PROTEIN"/>
    <property type="match status" value="1"/>
</dbReference>
<dbReference type="AlphaFoldDB" id="Q7XED9"/>
<dbReference type="Gene3D" id="3.30.710.10">
    <property type="entry name" value="Potassium Channel Kv1.1, Chain A"/>
    <property type="match status" value="1"/>
</dbReference>
<dbReference type="OrthoDB" id="6359816at2759"/>
<dbReference type="InterPro" id="IPR044513">
    <property type="entry name" value="BT1/2/3/4/5"/>
</dbReference>